<accession>A0A562LLA2</accession>
<keyword evidence="1" id="KW-0732">Signal</keyword>
<evidence type="ECO:0000313" key="3">
    <source>
        <dbReference type="Proteomes" id="UP000317176"/>
    </source>
</evidence>
<evidence type="ECO:0008006" key="4">
    <source>
        <dbReference type="Google" id="ProtNLM"/>
    </source>
</evidence>
<keyword evidence="3" id="KW-1185">Reference proteome</keyword>
<comment type="caution">
    <text evidence="2">The sequence shown here is derived from an EMBL/GenBank/DDBJ whole genome shotgun (WGS) entry which is preliminary data.</text>
</comment>
<name>A0A562LLA2_9BRAD</name>
<evidence type="ECO:0000313" key="2">
    <source>
        <dbReference type="EMBL" id="TWI08397.1"/>
    </source>
</evidence>
<reference evidence="2 3" key="1">
    <citation type="journal article" date="2015" name="Stand. Genomic Sci.">
        <title>Genomic Encyclopedia of Bacterial and Archaeal Type Strains, Phase III: the genomes of soil and plant-associated and newly described type strains.</title>
        <authorList>
            <person name="Whitman W.B."/>
            <person name="Woyke T."/>
            <person name="Klenk H.P."/>
            <person name="Zhou Y."/>
            <person name="Lilburn T.G."/>
            <person name="Beck B.J."/>
            <person name="De Vos P."/>
            <person name="Vandamme P."/>
            <person name="Eisen J.A."/>
            <person name="Garrity G."/>
            <person name="Hugenholtz P."/>
            <person name="Kyrpides N.C."/>
        </authorList>
    </citation>
    <scope>NUCLEOTIDE SEQUENCE [LARGE SCALE GENOMIC DNA]</scope>
    <source>
        <strain evidence="2 3">CGMCC 1.10947</strain>
    </source>
</reference>
<organism evidence="2 3">
    <name type="scientific">Bradyrhizobium daqingense</name>
    <dbReference type="NCBI Taxonomy" id="993502"/>
    <lineage>
        <taxon>Bacteria</taxon>
        <taxon>Pseudomonadati</taxon>
        <taxon>Pseudomonadota</taxon>
        <taxon>Alphaproteobacteria</taxon>
        <taxon>Hyphomicrobiales</taxon>
        <taxon>Nitrobacteraceae</taxon>
        <taxon>Bradyrhizobium</taxon>
    </lineage>
</organism>
<dbReference type="EMBL" id="VLKL01000003">
    <property type="protein sequence ID" value="TWI08397.1"/>
    <property type="molecule type" value="Genomic_DNA"/>
</dbReference>
<feature type="signal peptide" evidence="1">
    <location>
        <begin position="1"/>
        <end position="22"/>
    </location>
</feature>
<feature type="chain" id="PRO_5021868342" description="Cytochrome c" evidence="1">
    <location>
        <begin position="23"/>
        <end position="161"/>
    </location>
</feature>
<gene>
    <name evidence="2" type="ORF">IQ17_01211</name>
</gene>
<dbReference type="AlphaFoldDB" id="A0A562LLA2"/>
<dbReference type="Proteomes" id="UP000317176">
    <property type="component" value="Unassembled WGS sequence"/>
</dbReference>
<sequence>MTLRNSCLALAILASVGTSATAQSDFEPSPTVRQYAPRLVEVMNAAQLQHLKLWFAGKSKNWELAAFELRQLTDSLAQAAVFYPGIPVSNVTTLKDPLLSIADAIDAGDGRRFTASMRALTHGCNACHISLERSFIAIGLPTDQPPPANQIFAPTGKAPKK</sequence>
<protein>
    <recommendedName>
        <fullName evidence="4">Cytochrome c</fullName>
    </recommendedName>
</protein>
<evidence type="ECO:0000256" key="1">
    <source>
        <dbReference type="SAM" id="SignalP"/>
    </source>
</evidence>
<proteinExistence type="predicted"/>
<dbReference type="OrthoDB" id="6402114at2"/>